<dbReference type="HOGENOM" id="CLU_2468286_0_0_6"/>
<gene>
    <name evidence="1" type="ORF">XBFM1_2270009</name>
</gene>
<evidence type="ECO:0000313" key="1">
    <source>
        <dbReference type="EMBL" id="CDH01666.1"/>
    </source>
</evidence>
<proteinExistence type="predicted"/>
<reference evidence="1" key="1">
    <citation type="submission" date="2013-07" db="EMBL/GenBank/DDBJ databases">
        <title>Sub-species coevolution in mutualistic symbiosis.</title>
        <authorList>
            <person name="Murfin K."/>
            <person name="Klassen J."/>
            <person name="Lee M."/>
            <person name="Forst S."/>
            <person name="Stock P."/>
            <person name="Goodrich-Blair H."/>
        </authorList>
    </citation>
    <scope>NUCLEOTIDE SEQUENCE [LARGE SCALE GENOMIC DNA]</scope>
    <source>
        <strain evidence="1">Feltiae Moldova</strain>
    </source>
</reference>
<dbReference type="RefSeq" id="WP_038224452.1">
    <property type="nucleotide sequence ID" value="NZ_CAWLWD010000192.1"/>
</dbReference>
<name>A0A077NVQ1_XENBV</name>
<dbReference type="Proteomes" id="UP000028487">
    <property type="component" value="Unassembled WGS sequence"/>
</dbReference>
<sequence length="88" mass="9523">MLNILPASILVKTLPNNKIGFTARNATTVIDFEPLDYTSEIGNTLILAGQALITASSNNAPGPFLIEYEIRNGLNFYVGMIIPIAEMP</sequence>
<dbReference type="AlphaFoldDB" id="A0A077NVQ1"/>
<organism evidence="1">
    <name type="scientific">Xenorhabdus bovienii str. feltiae Moldova</name>
    <dbReference type="NCBI Taxonomy" id="1398200"/>
    <lineage>
        <taxon>Bacteria</taxon>
        <taxon>Pseudomonadati</taxon>
        <taxon>Pseudomonadota</taxon>
        <taxon>Gammaproteobacteria</taxon>
        <taxon>Enterobacterales</taxon>
        <taxon>Morganellaceae</taxon>
        <taxon>Xenorhabdus</taxon>
    </lineage>
</organism>
<comment type="caution">
    <text evidence="1">The sequence shown here is derived from an EMBL/GenBank/DDBJ whole genome shotgun (WGS) entry which is preliminary data.</text>
</comment>
<dbReference type="EMBL" id="CBSV010000143">
    <property type="protein sequence ID" value="CDH01666.1"/>
    <property type="molecule type" value="Genomic_DNA"/>
</dbReference>
<protein>
    <submittedName>
        <fullName evidence="1">Uncharacterized protein</fullName>
    </submittedName>
</protein>
<accession>A0A077NVQ1</accession>